<dbReference type="AlphaFoldDB" id="A0A5Q2QB45"/>
<proteinExistence type="predicted"/>
<evidence type="ECO:0000313" key="2">
    <source>
        <dbReference type="Proteomes" id="UP000388235"/>
    </source>
</evidence>
<name>A0A5Q2QB45_9GAMM</name>
<organism evidence="1 2">
    <name type="scientific">Litorivicinus lipolyticus</name>
    <dbReference type="NCBI Taxonomy" id="418701"/>
    <lineage>
        <taxon>Bacteria</taxon>
        <taxon>Pseudomonadati</taxon>
        <taxon>Pseudomonadota</taxon>
        <taxon>Gammaproteobacteria</taxon>
        <taxon>Oceanospirillales</taxon>
        <taxon>Litorivicinaceae</taxon>
        <taxon>Litorivicinus</taxon>
    </lineage>
</organism>
<accession>A0A5Q2QB45</accession>
<dbReference type="EMBL" id="CP045871">
    <property type="protein sequence ID" value="QGG80284.1"/>
    <property type="molecule type" value="Genomic_DNA"/>
</dbReference>
<sequence length="167" mass="18178">MKLSDAFWLVFVAACLSAGVVGGSYLKKDELLPICHSLAPGLFAPVSVTLAVDGGVFDSTLDHAGRGYQVTFIGPDCTEACQAHVDRARDYAANEGLAHLWVVAGEFEPRTGDIVSRGIDIGSVQAAESFGLSEQRWRQPGYVATWALNPNHHIDTRYVNRTESWDR</sequence>
<reference evidence="1 2" key="1">
    <citation type="submission" date="2019-11" db="EMBL/GenBank/DDBJ databases">
        <authorList>
            <person name="Khan S.A."/>
            <person name="Jeon C.O."/>
            <person name="Chun B.H."/>
        </authorList>
    </citation>
    <scope>NUCLEOTIDE SEQUENCE [LARGE SCALE GENOMIC DNA]</scope>
    <source>
        <strain evidence="1 2">IMCC 1097</strain>
    </source>
</reference>
<dbReference type="KEGG" id="llp:GH975_06725"/>
<dbReference type="Proteomes" id="UP000388235">
    <property type="component" value="Chromosome"/>
</dbReference>
<gene>
    <name evidence="1" type="ORF">GH975_06725</name>
</gene>
<dbReference type="RefSeq" id="WP_153713788.1">
    <property type="nucleotide sequence ID" value="NZ_CP045871.1"/>
</dbReference>
<protein>
    <submittedName>
        <fullName evidence="1">Uncharacterized protein</fullName>
    </submittedName>
</protein>
<keyword evidence="2" id="KW-1185">Reference proteome</keyword>
<evidence type="ECO:0000313" key="1">
    <source>
        <dbReference type="EMBL" id="QGG80284.1"/>
    </source>
</evidence>